<name>A0A9N9GFL8_9GLOM</name>
<dbReference type="AlphaFoldDB" id="A0A9N9GFL8"/>
<accession>A0A9N9GFL8</accession>
<feature type="non-terminal residue" evidence="1">
    <location>
        <position position="1"/>
    </location>
</feature>
<sequence>SIQFKQIFDQIMSENNYTLEMCLSVAMDIRLLGGNIKKATVKGFYERNIKKKNGYISTLDQETHNTPLAISIPPIPPVPLVLTDSSREEKTVSSGNDQRKVLSKSSELIQIAPDDRYNSDSFDDLIELDKNKAVEQGLIQELRCCGNSRVFNDGKDIGTSRYDSAEINESCATQISKTLIPDAETRPMKKK</sequence>
<dbReference type="Proteomes" id="UP000789342">
    <property type="component" value="Unassembled WGS sequence"/>
</dbReference>
<keyword evidence="2" id="KW-1185">Reference proteome</keyword>
<organism evidence="1 2">
    <name type="scientific">Acaulospora morrowiae</name>
    <dbReference type="NCBI Taxonomy" id="94023"/>
    <lineage>
        <taxon>Eukaryota</taxon>
        <taxon>Fungi</taxon>
        <taxon>Fungi incertae sedis</taxon>
        <taxon>Mucoromycota</taxon>
        <taxon>Glomeromycotina</taxon>
        <taxon>Glomeromycetes</taxon>
        <taxon>Diversisporales</taxon>
        <taxon>Acaulosporaceae</taxon>
        <taxon>Acaulospora</taxon>
    </lineage>
</organism>
<proteinExistence type="predicted"/>
<protein>
    <submittedName>
        <fullName evidence="1">15552_t:CDS:1</fullName>
    </submittedName>
</protein>
<reference evidence="1" key="1">
    <citation type="submission" date="2021-06" db="EMBL/GenBank/DDBJ databases">
        <authorList>
            <person name="Kallberg Y."/>
            <person name="Tangrot J."/>
            <person name="Rosling A."/>
        </authorList>
    </citation>
    <scope>NUCLEOTIDE SEQUENCE</scope>
    <source>
        <strain evidence="1">CL551</strain>
    </source>
</reference>
<gene>
    <name evidence="1" type="ORF">AMORRO_LOCUS7678</name>
</gene>
<dbReference type="EMBL" id="CAJVPV010005970">
    <property type="protein sequence ID" value="CAG8598588.1"/>
    <property type="molecule type" value="Genomic_DNA"/>
</dbReference>
<dbReference type="OrthoDB" id="2425201at2759"/>
<evidence type="ECO:0000313" key="2">
    <source>
        <dbReference type="Proteomes" id="UP000789342"/>
    </source>
</evidence>
<evidence type="ECO:0000313" key="1">
    <source>
        <dbReference type="EMBL" id="CAG8598588.1"/>
    </source>
</evidence>
<comment type="caution">
    <text evidence="1">The sequence shown here is derived from an EMBL/GenBank/DDBJ whole genome shotgun (WGS) entry which is preliminary data.</text>
</comment>